<comment type="caution">
    <text evidence="1">The sequence shown here is derived from an EMBL/GenBank/DDBJ whole genome shotgun (WGS) entry which is preliminary data.</text>
</comment>
<reference evidence="1 2" key="1">
    <citation type="journal article" date="2019" name="Commun. Biol.">
        <title>The bagworm genome reveals a unique fibroin gene that provides high tensile strength.</title>
        <authorList>
            <person name="Kono N."/>
            <person name="Nakamura H."/>
            <person name="Ohtoshi R."/>
            <person name="Tomita M."/>
            <person name="Numata K."/>
            <person name="Arakawa K."/>
        </authorList>
    </citation>
    <scope>NUCLEOTIDE SEQUENCE [LARGE SCALE GENOMIC DNA]</scope>
</reference>
<proteinExistence type="predicted"/>
<name>A0A4C1XLH8_EUMVA</name>
<evidence type="ECO:0000313" key="2">
    <source>
        <dbReference type="Proteomes" id="UP000299102"/>
    </source>
</evidence>
<gene>
    <name evidence="1" type="ORF">EVAR_88260_1</name>
</gene>
<dbReference type="EMBL" id="BGZK01000894">
    <property type="protein sequence ID" value="GBP64308.1"/>
    <property type="molecule type" value="Genomic_DNA"/>
</dbReference>
<sequence length="94" mass="10511">MQYQYKNQRQSTRDRFRGMFLSMGHLFIGGALRVDVQAVTQPVLRPTAKKGGSPLYMLSISSLWNKEQCTAQWSGLACDVDGANSCLDDLVLHC</sequence>
<dbReference type="AlphaFoldDB" id="A0A4C1XLH8"/>
<organism evidence="1 2">
    <name type="scientific">Eumeta variegata</name>
    <name type="common">Bagworm moth</name>
    <name type="synonym">Eumeta japonica</name>
    <dbReference type="NCBI Taxonomy" id="151549"/>
    <lineage>
        <taxon>Eukaryota</taxon>
        <taxon>Metazoa</taxon>
        <taxon>Ecdysozoa</taxon>
        <taxon>Arthropoda</taxon>
        <taxon>Hexapoda</taxon>
        <taxon>Insecta</taxon>
        <taxon>Pterygota</taxon>
        <taxon>Neoptera</taxon>
        <taxon>Endopterygota</taxon>
        <taxon>Lepidoptera</taxon>
        <taxon>Glossata</taxon>
        <taxon>Ditrysia</taxon>
        <taxon>Tineoidea</taxon>
        <taxon>Psychidae</taxon>
        <taxon>Oiketicinae</taxon>
        <taxon>Eumeta</taxon>
    </lineage>
</organism>
<dbReference type="Proteomes" id="UP000299102">
    <property type="component" value="Unassembled WGS sequence"/>
</dbReference>
<accession>A0A4C1XLH8</accession>
<keyword evidence="2" id="KW-1185">Reference proteome</keyword>
<evidence type="ECO:0000313" key="1">
    <source>
        <dbReference type="EMBL" id="GBP64308.1"/>
    </source>
</evidence>
<protein>
    <submittedName>
        <fullName evidence="1">Uncharacterized protein</fullName>
    </submittedName>
</protein>